<gene>
    <name evidence="2" type="ORF">BD626DRAFT_235661</name>
</gene>
<feature type="transmembrane region" description="Helical" evidence="1">
    <location>
        <begin position="65"/>
        <end position="87"/>
    </location>
</feature>
<dbReference type="Proteomes" id="UP000320762">
    <property type="component" value="Unassembled WGS sequence"/>
</dbReference>
<accession>A0A550CJ75</accession>
<keyword evidence="3" id="KW-1185">Reference proteome</keyword>
<keyword evidence="1" id="KW-1133">Transmembrane helix</keyword>
<sequence>MKSMDVDLDPKMRQFRKIWEQFIKRLVKGWETMNVISALLASAVLTILQIEGVTADPVLRTTALLALTCTLISLLYGCIYIICFPSMKAMNKAAEWAKEFRKPNTNLWNSWVMLALPSIWLSWAIVFFLV</sequence>
<dbReference type="OrthoDB" id="3062801at2759"/>
<comment type="caution">
    <text evidence="2">The sequence shown here is derived from an EMBL/GenBank/DDBJ whole genome shotgun (WGS) entry which is preliminary data.</text>
</comment>
<organism evidence="2 3">
    <name type="scientific">Schizophyllum amplum</name>
    <dbReference type="NCBI Taxonomy" id="97359"/>
    <lineage>
        <taxon>Eukaryota</taxon>
        <taxon>Fungi</taxon>
        <taxon>Dikarya</taxon>
        <taxon>Basidiomycota</taxon>
        <taxon>Agaricomycotina</taxon>
        <taxon>Agaricomycetes</taxon>
        <taxon>Agaricomycetidae</taxon>
        <taxon>Agaricales</taxon>
        <taxon>Schizophyllaceae</taxon>
        <taxon>Schizophyllum</taxon>
    </lineage>
</organism>
<evidence type="ECO:0000313" key="2">
    <source>
        <dbReference type="EMBL" id="TRM64833.1"/>
    </source>
</evidence>
<dbReference type="STRING" id="97359.A0A550CJ75"/>
<name>A0A550CJ75_9AGAR</name>
<evidence type="ECO:0000256" key="1">
    <source>
        <dbReference type="SAM" id="Phobius"/>
    </source>
</evidence>
<dbReference type="AlphaFoldDB" id="A0A550CJ75"/>
<protein>
    <submittedName>
        <fullName evidence="2">Uncharacterized protein</fullName>
    </submittedName>
</protein>
<keyword evidence="1" id="KW-0812">Transmembrane</keyword>
<feature type="transmembrane region" description="Helical" evidence="1">
    <location>
        <begin position="108"/>
        <end position="129"/>
    </location>
</feature>
<reference evidence="2 3" key="1">
    <citation type="journal article" date="2019" name="New Phytol.">
        <title>Comparative genomics reveals unique wood-decay strategies and fruiting body development in the Schizophyllaceae.</title>
        <authorList>
            <person name="Almasi E."/>
            <person name="Sahu N."/>
            <person name="Krizsan K."/>
            <person name="Balint B."/>
            <person name="Kovacs G.M."/>
            <person name="Kiss B."/>
            <person name="Cseklye J."/>
            <person name="Drula E."/>
            <person name="Henrissat B."/>
            <person name="Nagy I."/>
            <person name="Chovatia M."/>
            <person name="Adam C."/>
            <person name="LaButti K."/>
            <person name="Lipzen A."/>
            <person name="Riley R."/>
            <person name="Grigoriev I.V."/>
            <person name="Nagy L.G."/>
        </authorList>
    </citation>
    <scope>NUCLEOTIDE SEQUENCE [LARGE SCALE GENOMIC DNA]</scope>
    <source>
        <strain evidence="2 3">NL-1724</strain>
    </source>
</reference>
<keyword evidence="1" id="KW-0472">Membrane</keyword>
<proteinExistence type="predicted"/>
<evidence type="ECO:0000313" key="3">
    <source>
        <dbReference type="Proteomes" id="UP000320762"/>
    </source>
</evidence>
<dbReference type="EMBL" id="VDMD01000006">
    <property type="protein sequence ID" value="TRM64833.1"/>
    <property type="molecule type" value="Genomic_DNA"/>
</dbReference>